<evidence type="ECO:0000256" key="1">
    <source>
        <dbReference type="ARBA" id="ARBA00009437"/>
    </source>
</evidence>
<dbReference type="SUPFAM" id="SSF53850">
    <property type="entry name" value="Periplasmic binding protein-like II"/>
    <property type="match status" value="1"/>
</dbReference>
<keyword evidence="2" id="KW-0805">Transcription regulation</keyword>
<reference evidence="6 7" key="1">
    <citation type="submission" date="2017-03" db="EMBL/GenBank/DDBJ databases">
        <title>Genome sequence of Clostridium thermoalcaliphilum DSM 7309.</title>
        <authorList>
            <person name="Poehlein A."/>
            <person name="Daniel R."/>
        </authorList>
    </citation>
    <scope>NUCLEOTIDE SEQUENCE [LARGE SCALE GENOMIC DNA]</scope>
    <source>
        <strain evidence="6 7">DSM 7309</strain>
    </source>
</reference>
<dbReference type="Gene3D" id="1.10.10.10">
    <property type="entry name" value="Winged helix-like DNA-binding domain superfamily/Winged helix DNA-binding domain"/>
    <property type="match status" value="1"/>
</dbReference>
<dbReference type="InterPro" id="IPR000847">
    <property type="entry name" value="LysR_HTH_N"/>
</dbReference>
<comment type="caution">
    <text evidence="6">The sequence shown here is derived from an EMBL/GenBank/DDBJ whole genome shotgun (WGS) entry which is preliminary data.</text>
</comment>
<dbReference type="NCBIfam" id="NF040786">
    <property type="entry name" value="LysR_Sec_metab"/>
    <property type="match status" value="1"/>
</dbReference>
<dbReference type="Pfam" id="PF03466">
    <property type="entry name" value="LysR_substrate"/>
    <property type="match status" value="1"/>
</dbReference>
<dbReference type="Gene3D" id="3.40.190.290">
    <property type="match status" value="1"/>
</dbReference>
<evidence type="ECO:0000313" key="6">
    <source>
        <dbReference type="EMBL" id="OPJ55510.1"/>
    </source>
</evidence>
<dbReference type="PRINTS" id="PR00039">
    <property type="entry name" value="HTHLYSR"/>
</dbReference>
<evidence type="ECO:0000256" key="2">
    <source>
        <dbReference type="ARBA" id="ARBA00023015"/>
    </source>
</evidence>
<dbReference type="PANTHER" id="PTHR30126:SF64">
    <property type="entry name" value="HTH-TYPE TRANSCRIPTIONAL REGULATOR CITR"/>
    <property type="match status" value="1"/>
</dbReference>
<dbReference type="InterPro" id="IPR005119">
    <property type="entry name" value="LysR_subst-bd"/>
</dbReference>
<dbReference type="STRING" id="29349.CLOTH_12660"/>
<keyword evidence="3" id="KW-0238">DNA-binding</keyword>
<dbReference type="GO" id="GO:0003700">
    <property type="term" value="F:DNA-binding transcription factor activity"/>
    <property type="evidence" value="ECO:0007669"/>
    <property type="project" value="InterPro"/>
</dbReference>
<feature type="domain" description="HTH lysR-type" evidence="5">
    <location>
        <begin position="1"/>
        <end position="58"/>
    </location>
</feature>
<dbReference type="InterPro" id="IPR036390">
    <property type="entry name" value="WH_DNA-bd_sf"/>
</dbReference>
<keyword evidence="7" id="KW-1185">Reference proteome</keyword>
<sequence length="298" mass="33992">MDFKQLETLVCVAKYKSFSKAAKELFLTQPTISNHIQNLENELGTVLLNRSNKGISLTKSGKILYEYALDMINTKQRALYNLGEYAGKIEGVIEISSSSIPDGYVIPDILKSFSRDFPHIKYILNQCDSQDIIEGIITDKISFGFVGGKSSNSQIEYIDLISDELVLITPYNHKINNENGYVQIQDIKNENLIMRKEGSSTRKLITSELSKNNMSLDEFNIIAHVENSEAIKKMVRHEIGLSIISNKAIVDEINFNLLKSYKIRDLNLKRKFYLAYSKRKSLTPLEKKFIDHVISFFS</sequence>
<dbReference type="OrthoDB" id="9785745at2"/>
<dbReference type="PANTHER" id="PTHR30126">
    <property type="entry name" value="HTH-TYPE TRANSCRIPTIONAL REGULATOR"/>
    <property type="match status" value="1"/>
</dbReference>
<gene>
    <name evidence="6" type="primary">cysL</name>
    <name evidence="6" type="ORF">CLOTH_12660</name>
</gene>
<keyword evidence="4" id="KW-0804">Transcription</keyword>
<evidence type="ECO:0000259" key="5">
    <source>
        <dbReference type="PROSITE" id="PS50931"/>
    </source>
</evidence>
<dbReference type="InterPro" id="IPR047788">
    <property type="entry name" value="LysR-like_Sec_metab"/>
</dbReference>
<protein>
    <submittedName>
        <fullName evidence="6">HTH-type transcriptional regulator CysL</fullName>
    </submittedName>
</protein>
<dbReference type="InterPro" id="IPR036388">
    <property type="entry name" value="WH-like_DNA-bd_sf"/>
</dbReference>
<dbReference type="RefSeq" id="WP_079412251.1">
    <property type="nucleotide sequence ID" value="NZ_MZGW01000004.1"/>
</dbReference>
<proteinExistence type="inferred from homology"/>
<evidence type="ECO:0000313" key="7">
    <source>
        <dbReference type="Proteomes" id="UP000190140"/>
    </source>
</evidence>
<evidence type="ECO:0000256" key="4">
    <source>
        <dbReference type="ARBA" id="ARBA00023163"/>
    </source>
</evidence>
<organism evidence="6 7">
    <name type="scientific">Alkalithermobacter paradoxus</name>
    <dbReference type="NCBI Taxonomy" id="29349"/>
    <lineage>
        <taxon>Bacteria</taxon>
        <taxon>Bacillati</taxon>
        <taxon>Bacillota</taxon>
        <taxon>Clostridia</taxon>
        <taxon>Peptostreptococcales</taxon>
        <taxon>Tepidibacteraceae</taxon>
        <taxon>Alkalithermobacter</taxon>
    </lineage>
</organism>
<dbReference type="Proteomes" id="UP000190140">
    <property type="component" value="Unassembled WGS sequence"/>
</dbReference>
<dbReference type="AlphaFoldDB" id="A0A1V4I6L2"/>
<comment type="similarity">
    <text evidence="1">Belongs to the LysR transcriptional regulatory family.</text>
</comment>
<accession>A0A1V4I6L2</accession>
<dbReference type="Pfam" id="PF00126">
    <property type="entry name" value="HTH_1"/>
    <property type="match status" value="1"/>
</dbReference>
<dbReference type="FunFam" id="1.10.10.10:FF:000001">
    <property type="entry name" value="LysR family transcriptional regulator"/>
    <property type="match status" value="1"/>
</dbReference>
<dbReference type="SUPFAM" id="SSF46785">
    <property type="entry name" value="Winged helix' DNA-binding domain"/>
    <property type="match status" value="1"/>
</dbReference>
<dbReference type="EMBL" id="MZGW01000004">
    <property type="protein sequence ID" value="OPJ55510.1"/>
    <property type="molecule type" value="Genomic_DNA"/>
</dbReference>
<name>A0A1V4I6L2_9FIRM</name>
<dbReference type="GO" id="GO:0000976">
    <property type="term" value="F:transcription cis-regulatory region binding"/>
    <property type="evidence" value="ECO:0007669"/>
    <property type="project" value="TreeGrafter"/>
</dbReference>
<dbReference type="PROSITE" id="PS50931">
    <property type="entry name" value="HTH_LYSR"/>
    <property type="match status" value="1"/>
</dbReference>
<evidence type="ECO:0000256" key="3">
    <source>
        <dbReference type="ARBA" id="ARBA00023125"/>
    </source>
</evidence>